<evidence type="ECO:0000313" key="4">
    <source>
        <dbReference type="Proteomes" id="UP001497623"/>
    </source>
</evidence>
<keyword evidence="2" id="KW-0472">Membrane</keyword>
<gene>
    <name evidence="3" type="ORF">MNOR_LOCUS32905</name>
</gene>
<keyword evidence="2" id="KW-1133">Transmembrane helix</keyword>
<keyword evidence="2" id="KW-0812">Transmembrane</keyword>
<comment type="caution">
    <text evidence="3">The sequence shown here is derived from an EMBL/GenBank/DDBJ whole genome shotgun (WGS) entry which is preliminary data.</text>
</comment>
<feature type="compositionally biased region" description="Low complexity" evidence="1">
    <location>
        <begin position="632"/>
        <end position="643"/>
    </location>
</feature>
<feature type="compositionally biased region" description="Polar residues" evidence="1">
    <location>
        <begin position="311"/>
        <end position="332"/>
    </location>
</feature>
<feature type="transmembrane region" description="Helical" evidence="2">
    <location>
        <begin position="817"/>
        <end position="842"/>
    </location>
</feature>
<proteinExistence type="predicted"/>
<organism evidence="3 4">
    <name type="scientific">Meganyctiphanes norvegica</name>
    <name type="common">Northern krill</name>
    <name type="synonym">Thysanopoda norvegica</name>
    <dbReference type="NCBI Taxonomy" id="48144"/>
    <lineage>
        <taxon>Eukaryota</taxon>
        <taxon>Metazoa</taxon>
        <taxon>Ecdysozoa</taxon>
        <taxon>Arthropoda</taxon>
        <taxon>Crustacea</taxon>
        <taxon>Multicrustacea</taxon>
        <taxon>Malacostraca</taxon>
        <taxon>Eumalacostraca</taxon>
        <taxon>Eucarida</taxon>
        <taxon>Euphausiacea</taxon>
        <taxon>Euphausiidae</taxon>
        <taxon>Meganyctiphanes</taxon>
    </lineage>
</organism>
<protein>
    <submittedName>
        <fullName evidence="3">Uncharacterized protein</fullName>
    </submittedName>
</protein>
<feature type="region of interest" description="Disordered" evidence="1">
    <location>
        <begin position="46"/>
        <end position="76"/>
    </location>
</feature>
<dbReference type="AlphaFoldDB" id="A0AAV2S9K8"/>
<feature type="region of interest" description="Disordered" evidence="1">
    <location>
        <begin position="590"/>
        <end position="696"/>
    </location>
</feature>
<feature type="non-terminal residue" evidence="3">
    <location>
        <position position="1"/>
    </location>
</feature>
<dbReference type="EMBL" id="CAXKWB010045857">
    <property type="protein sequence ID" value="CAL4162923.1"/>
    <property type="molecule type" value="Genomic_DNA"/>
</dbReference>
<feature type="compositionally biased region" description="Polar residues" evidence="1">
    <location>
        <begin position="615"/>
        <end position="631"/>
    </location>
</feature>
<reference evidence="3 4" key="1">
    <citation type="submission" date="2024-05" db="EMBL/GenBank/DDBJ databases">
        <authorList>
            <person name="Wallberg A."/>
        </authorList>
    </citation>
    <scope>NUCLEOTIDE SEQUENCE [LARGE SCALE GENOMIC DNA]</scope>
</reference>
<feature type="compositionally biased region" description="Polar residues" evidence="1">
    <location>
        <begin position="644"/>
        <end position="653"/>
    </location>
</feature>
<evidence type="ECO:0000256" key="2">
    <source>
        <dbReference type="SAM" id="Phobius"/>
    </source>
</evidence>
<feature type="compositionally biased region" description="Low complexity" evidence="1">
    <location>
        <begin position="592"/>
        <end position="614"/>
    </location>
</feature>
<evidence type="ECO:0000313" key="3">
    <source>
        <dbReference type="EMBL" id="CAL4162923.1"/>
    </source>
</evidence>
<sequence>FHFRHVCRMIHYFIFLSYFLLNLSNVTFSLKSISFQPNTGISSLTLNNGKTSRSYPHEKTPREATDHLSGSSDTPTDQLFQRSFFMNDMIESHQGPESNIQNHLNQNDHPLFVRVKIWNMVNGQLQLVGEQPVPIEAFHNSDLTNGAVVNPHDVPEDILDAVYQGVGNHPLLNPSLYRSIRKRRNSLDTNGQNDNSEFGKTNITAASVSKKKARTIVDGSINDQEPPVIHFIMPQVNDQYQHTLKSYLQTKLEEQNALNQNSNIQTRIRDHISPTPKALSHYRNANIPNIAFYGGVGSDNQEITAGPSYRRPQNNRNSQSSFNIPRPSSTPRNISHVLGGVGNRNNNNLPLGVGTSLNTSDLTYLQVLSQLANNIKSTENKNIDISDLLGILKVQSQTKNGPQFYSAGNFGSINPNIKQYFSTTTSAPVENRGSILELLPSNLPHINPLVSQQLQPSQTPVNLAAVLGLLPSPTTLQQEQLKVHLATITGTNTFAGHAGNQGLLNNNQHAAQNSANGNYGSLPSFQKVTSNSNINSGNPNIPTVPNNNRLNSLLASKQGNKLLATLLASQLNNFSSHQLNTVLNNVLTSQTNNKNPVSSNSSPSHSLLNEPSNNHQSLFQNPNINQFNSQRNPSSPILSPNNPTQTSNQNAFSSFVPPSHSLLNKPSVNHHSSFQNPNNNQFNSQRNPSSPNLSLNNPTLSQLLAYLSKIRSQSHLNNQNIRPSNLFLQRPSPISGIAQPPSSPFSQNSQTSSITNPLSPLAHISQLGSDISPSTSIDLSALTRPTLLDPVNAPTNTVPRTVTTTSIQDCLKESLCALGLAAFISLAITKTLAIPFIAPAFFGRRRRNLDVISTLIENSDNFIENTDTNIEESDRVKIIEMLSLFITKDMDMNSASFYSKNDTIDHQTSLEKVKIIRNLTINDIQKLIVYSLNFISSGNLMNEYGVIRYDDIQMGNTINNTVTHSSKESNITYVS</sequence>
<accession>A0AAV2S9K8</accession>
<dbReference type="Proteomes" id="UP001497623">
    <property type="component" value="Unassembled WGS sequence"/>
</dbReference>
<name>A0AAV2S9K8_MEGNR</name>
<feature type="region of interest" description="Disordered" evidence="1">
    <location>
        <begin position="721"/>
        <end position="752"/>
    </location>
</feature>
<feature type="compositionally biased region" description="Basic and acidic residues" evidence="1">
    <location>
        <begin position="55"/>
        <end position="66"/>
    </location>
</feature>
<feature type="compositionally biased region" description="Low complexity" evidence="1">
    <location>
        <begin position="669"/>
        <end position="696"/>
    </location>
</feature>
<evidence type="ECO:0000256" key="1">
    <source>
        <dbReference type="SAM" id="MobiDB-lite"/>
    </source>
</evidence>
<keyword evidence="4" id="KW-1185">Reference proteome</keyword>
<feature type="region of interest" description="Disordered" evidence="1">
    <location>
        <begin position="303"/>
        <end position="332"/>
    </location>
</feature>